<keyword evidence="8" id="KW-0328">Glycosyltransferase</keyword>
<dbReference type="GO" id="GO:0002055">
    <property type="term" value="F:adenine binding"/>
    <property type="evidence" value="ECO:0007669"/>
    <property type="project" value="TreeGrafter"/>
</dbReference>
<evidence type="ECO:0000256" key="8">
    <source>
        <dbReference type="ARBA" id="ARBA00022676"/>
    </source>
</evidence>
<evidence type="ECO:0000313" key="12">
    <source>
        <dbReference type="EMBL" id="PVU98079.1"/>
    </source>
</evidence>
<evidence type="ECO:0000313" key="13">
    <source>
        <dbReference type="Proteomes" id="UP000245699"/>
    </source>
</evidence>
<evidence type="ECO:0000256" key="10">
    <source>
        <dbReference type="ARBA" id="ARBA00022726"/>
    </source>
</evidence>
<dbReference type="Proteomes" id="UP000245699">
    <property type="component" value="Unassembled WGS sequence"/>
</dbReference>
<dbReference type="GO" id="GO:0006168">
    <property type="term" value="P:adenine salvage"/>
    <property type="evidence" value="ECO:0007669"/>
    <property type="project" value="InterPro"/>
</dbReference>
<evidence type="ECO:0000256" key="4">
    <source>
        <dbReference type="ARBA" id="ARBA00004659"/>
    </source>
</evidence>
<evidence type="ECO:0000256" key="6">
    <source>
        <dbReference type="ARBA" id="ARBA00011893"/>
    </source>
</evidence>
<dbReference type="EC" id="2.4.2.7" evidence="6"/>
<evidence type="ECO:0000256" key="7">
    <source>
        <dbReference type="ARBA" id="ARBA00022490"/>
    </source>
</evidence>
<dbReference type="GO" id="GO:0003999">
    <property type="term" value="F:adenine phosphoribosyltransferase activity"/>
    <property type="evidence" value="ECO:0007669"/>
    <property type="project" value="UniProtKB-EC"/>
</dbReference>
<dbReference type="GO" id="GO:0044209">
    <property type="term" value="P:AMP salvage"/>
    <property type="evidence" value="ECO:0007669"/>
    <property type="project" value="UniProtKB-UniPathway"/>
</dbReference>
<accession>A0A2T9Z0J0</accession>
<comment type="function">
    <text evidence="2">Catalyzes a salvage reaction resulting in the formation of AMP, that is energically less costly than de novo synthesis.</text>
</comment>
<name>A0A2T9Z0J0_9FUNG</name>
<dbReference type="OrthoDB" id="363185at2759"/>
<evidence type="ECO:0000256" key="5">
    <source>
        <dbReference type="ARBA" id="ARBA00008391"/>
    </source>
</evidence>
<dbReference type="NCBIfam" id="TIGR01090">
    <property type="entry name" value="apt"/>
    <property type="match status" value="1"/>
</dbReference>
<organism evidence="12 13">
    <name type="scientific">Furculomyces boomerangus</name>
    <dbReference type="NCBI Taxonomy" id="61424"/>
    <lineage>
        <taxon>Eukaryota</taxon>
        <taxon>Fungi</taxon>
        <taxon>Fungi incertae sedis</taxon>
        <taxon>Zoopagomycota</taxon>
        <taxon>Kickxellomycotina</taxon>
        <taxon>Harpellomycetes</taxon>
        <taxon>Harpellales</taxon>
        <taxon>Harpellaceae</taxon>
        <taxon>Furculomyces</taxon>
    </lineage>
</organism>
<dbReference type="CDD" id="cd06223">
    <property type="entry name" value="PRTases_typeI"/>
    <property type="match status" value="1"/>
</dbReference>
<evidence type="ECO:0000256" key="3">
    <source>
        <dbReference type="ARBA" id="ARBA00004496"/>
    </source>
</evidence>
<dbReference type="NCBIfam" id="NF002634">
    <property type="entry name" value="PRK02304.1-3"/>
    <property type="match status" value="1"/>
</dbReference>
<comment type="similarity">
    <text evidence="5">Belongs to the purine/pyrimidine phosphoribosyltransferase family.</text>
</comment>
<keyword evidence="7" id="KW-0963">Cytoplasm</keyword>
<dbReference type="HAMAP" id="MF_00004">
    <property type="entry name" value="Aden_phosphoribosyltr"/>
    <property type="match status" value="1"/>
</dbReference>
<dbReference type="STRING" id="61424.A0A2T9Z0J0"/>
<keyword evidence="9" id="KW-0808">Transferase</keyword>
<comment type="pathway">
    <text evidence="4">Purine metabolism; AMP biosynthesis via salvage pathway; AMP from adenine: step 1/1.</text>
</comment>
<comment type="catalytic activity">
    <reaction evidence="1">
        <text>AMP + diphosphate = 5-phospho-alpha-D-ribose 1-diphosphate + adenine</text>
        <dbReference type="Rhea" id="RHEA:16609"/>
        <dbReference type="ChEBI" id="CHEBI:16708"/>
        <dbReference type="ChEBI" id="CHEBI:33019"/>
        <dbReference type="ChEBI" id="CHEBI:58017"/>
        <dbReference type="ChEBI" id="CHEBI:456215"/>
        <dbReference type="EC" id="2.4.2.7"/>
    </reaction>
</comment>
<dbReference type="AlphaFoldDB" id="A0A2T9Z0J0"/>
<dbReference type="Gene3D" id="3.40.50.2020">
    <property type="match status" value="1"/>
</dbReference>
<dbReference type="InterPro" id="IPR000836">
    <property type="entry name" value="PRTase_dom"/>
</dbReference>
<reference evidence="12 13" key="1">
    <citation type="journal article" date="2018" name="MBio">
        <title>Comparative Genomics Reveals the Core Gene Toolbox for the Fungus-Insect Symbiosis.</title>
        <authorList>
            <person name="Wang Y."/>
            <person name="Stata M."/>
            <person name="Wang W."/>
            <person name="Stajich J.E."/>
            <person name="White M.M."/>
            <person name="Moncalvo J.M."/>
        </authorList>
    </citation>
    <scope>NUCLEOTIDE SEQUENCE [LARGE SCALE GENOMIC DNA]</scope>
    <source>
        <strain evidence="12 13">AUS-77-4</strain>
    </source>
</reference>
<evidence type="ECO:0000256" key="1">
    <source>
        <dbReference type="ARBA" id="ARBA00000868"/>
    </source>
</evidence>
<dbReference type="EMBL" id="MBFT01000090">
    <property type="protein sequence ID" value="PVU98079.1"/>
    <property type="molecule type" value="Genomic_DNA"/>
</dbReference>
<dbReference type="GO" id="GO:0006166">
    <property type="term" value="P:purine ribonucleoside salvage"/>
    <property type="evidence" value="ECO:0007669"/>
    <property type="project" value="UniProtKB-KW"/>
</dbReference>
<dbReference type="FunFam" id="3.40.50.2020:FF:000021">
    <property type="entry name" value="Adenine phosphoribosyltransferase"/>
    <property type="match status" value="1"/>
</dbReference>
<feature type="domain" description="Phosphoribosyltransferase" evidence="11">
    <location>
        <begin position="52"/>
        <end position="161"/>
    </location>
</feature>
<evidence type="ECO:0000256" key="2">
    <source>
        <dbReference type="ARBA" id="ARBA00003968"/>
    </source>
</evidence>
<protein>
    <recommendedName>
        <fullName evidence="6">adenine phosphoribosyltransferase</fullName>
        <ecNumber evidence="6">2.4.2.7</ecNumber>
    </recommendedName>
</protein>
<dbReference type="GO" id="GO:0016208">
    <property type="term" value="F:AMP binding"/>
    <property type="evidence" value="ECO:0007669"/>
    <property type="project" value="TreeGrafter"/>
</dbReference>
<dbReference type="PANTHER" id="PTHR32315:SF3">
    <property type="entry name" value="ADENINE PHOSPHORIBOSYLTRANSFERASE"/>
    <property type="match status" value="1"/>
</dbReference>
<dbReference type="InterPro" id="IPR050054">
    <property type="entry name" value="UPRTase/APRTase"/>
</dbReference>
<gene>
    <name evidence="12" type="ORF">BB559_001792</name>
</gene>
<dbReference type="InterPro" id="IPR029057">
    <property type="entry name" value="PRTase-like"/>
</dbReference>
<evidence type="ECO:0000256" key="9">
    <source>
        <dbReference type="ARBA" id="ARBA00022679"/>
    </source>
</evidence>
<dbReference type="Pfam" id="PF00156">
    <property type="entry name" value="Pribosyltran"/>
    <property type="match status" value="1"/>
</dbReference>
<keyword evidence="10" id="KW-0660">Purine salvage</keyword>
<comment type="subcellular location">
    <subcellularLocation>
        <location evidence="3">Cytoplasm</location>
    </subcellularLocation>
</comment>
<dbReference type="GO" id="GO:0005737">
    <property type="term" value="C:cytoplasm"/>
    <property type="evidence" value="ECO:0007669"/>
    <property type="project" value="UniProtKB-SubCell"/>
</dbReference>
<dbReference type="NCBIfam" id="NF002636">
    <property type="entry name" value="PRK02304.1-5"/>
    <property type="match status" value="1"/>
</dbReference>
<sequence>MSSSPTENLFTIESVKALVKDYPDFPKDGILFKDIFPIFQNHRALDCLLNHMADEAITFSKKLNGSKIDAVVGLDARGFLFGPTLALKLEAKFVPIRKRGKLPGILVSASYEKEYGVDIVEIQADSINQGDNVLIVDDLLATGGTCRAAEDLIKKLGANVVLNQFVIELCELNGRDILEAPIHSVIKY</sequence>
<evidence type="ECO:0000259" key="11">
    <source>
        <dbReference type="Pfam" id="PF00156"/>
    </source>
</evidence>
<proteinExistence type="inferred from homology"/>
<keyword evidence="13" id="KW-1185">Reference proteome</keyword>
<dbReference type="PANTHER" id="PTHR32315">
    <property type="entry name" value="ADENINE PHOSPHORIBOSYLTRANSFERASE"/>
    <property type="match status" value="1"/>
</dbReference>
<dbReference type="InterPro" id="IPR005764">
    <property type="entry name" value="Ade_phspho_trans"/>
</dbReference>
<dbReference type="SUPFAM" id="SSF53271">
    <property type="entry name" value="PRTase-like"/>
    <property type="match status" value="1"/>
</dbReference>
<comment type="caution">
    <text evidence="12">The sequence shown here is derived from an EMBL/GenBank/DDBJ whole genome shotgun (WGS) entry which is preliminary data.</text>
</comment>
<dbReference type="UniPathway" id="UPA00588">
    <property type="reaction ID" value="UER00646"/>
</dbReference>